<dbReference type="Proteomes" id="UP000031928">
    <property type="component" value="Chromosome"/>
</dbReference>
<evidence type="ECO:0000313" key="2">
    <source>
        <dbReference type="EMBL" id="AJK69797.1"/>
    </source>
</evidence>
<organism evidence="2 3">
    <name type="scientific">Corynebacterium marinum DSM 44953</name>
    <dbReference type="NCBI Taxonomy" id="1224162"/>
    <lineage>
        <taxon>Bacteria</taxon>
        <taxon>Bacillati</taxon>
        <taxon>Actinomycetota</taxon>
        <taxon>Actinomycetes</taxon>
        <taxon>Mycobacteriales</taxon>
        <taxon>Corynebacteriaceae</taxon>
        <taxon>Corynebacterium</taxon>
    </lineage>
</organism>
<protein>
    <recommendedName>
        <fullName evidence="4">ABC transporter permease</fullName>
    </recommendedName>
</protein>
<evidence type="ECO:0008006" key="4">
    <source>
        <dbReference type="Google" id="ProtNLM"/>
    </source>
</evidence>
<keyword evidence="1" id="KW-1133">Transmembrane helix</keyword>
<feature type="transmembrane region" description="Helical" evidence="1">
    <location>
        <begin position="19"/>
        <end position="36"/>
    </location>
</feature>
<gene>
    <name evidence="2" type="ORF">B840_11125</name>
</gene>
<dbReference type="KEGG" id="cmq:B840_11125"/>
<dbReference type="EMBL" id="CP007790">
    <property type="protein sequence ID" value="AJK69797.1"/>
    <property type="molecule type" value="Genomic_DNA"/>
</dbReference>
<feature type="transmembrane region" description="Helical" evidence="1">
    <location>
        <begin position="56"/>
        <end position="76"/>
    </location>
</feature>
<dbReference type="HOGENOM" id="CLU_051674_2_0_11"/>
<dbReference type="AlphaFoldDB" id="A0A0B6TIM0"/>
<feature type="transmembrane region" description="Helical" evidence="1">
    <location>
        <begin position="230"/>
        <end position="248"/>
    </location>
</feature>
<dbReference type="OrthoDB" id="4420358at2"/>
<evidence type="ECO:0000313" key="3">
    <source>
        <dbReference type="Proteomes" id="UP000031928"/>
    </source>
</evidence>
<accession>A0A0B6TIM0</accession>
<name>A0A0B6TIM0_9CORY</name>
<keyword evidence="1" id="KW-0812">Transmembrane</keyword>
<feature type="transmembrane region" description="Helical" evidence="1">
    <location>
        <begin position="103"/>
        <end position="129"/>
    </location>
</feature>
<proteinExistence type="predicted"/>
<dbReference type="STRING" id="1224162.B840_11125"/>
<feature type="transmembrane region" description="Helical" evidence="1">
    <location>
        <begin position="149"/>
        <end position="170"/>
    </location>
</feature>
<dbReference type="RefSeq" id="WP_042622161.1">
    <property type="nucleotide sequence ID" value="NZ_CP007790.1"/>
</dbReference>
<reference evidence="2 3" key="1">
    <citation type="submission" date="2014-05" db="EMBL/GenBank/DDBJ databases">
        <title>Complete genome sequence of Corynebacterium marinum DSM 44953.</title>
        <authorList>
            <person name="Schaffert L."/>
            <person name="Albersmeier A."/>
            <person name="Kalinowski J."/>
            <person name="Ruckert C."/>
        </authorList>
    </citation>
    <scope>NUCLEOTIDE SEQUENCE [LARGE SCALE GENOMIC DNA]</scope>
    <source>
        <strain evidence="2 3">DSM 44953</strain>
    </source>
</reference>
<keyword evidence="3" id="KW-1185">Reference proteome</keyword>
<evidence type="ECO:0000256" key="1">
    <source>
        <dbReference type="SAM" id="Phobius"/>
    </source>
</evidence>
<sequence>MFLNTLAAEFTKLRTTASFWWTTLLFIVIGLGWAALTGTTTLEAEGGFPTLWASSVVAAVFLIGFPVLMIQSIMLVTTEYRYHLQSATYLATPRRWTVALAKLLLYAAFAAALTFLVVVAGFFLAKAMAPESAAAMFVPFEDAAAAEILWVYPAAAAMIVMISQGVALLLRQTAGSVALMLIWFMGLEQIFRVVPKVGQDIVGFLPFENLNAFVNDFALDGVPWDVKGSGAFFLLWAVVAWAAGVVVLQRRDA</sequence>
<feature type="transmembrane region" description="Helical" evidence="1">
    <location>
        <begin position="177"/>
        <end position="194"/>
    </location>
</feature>
<keyword evidence="1" id="KW-0472">Membrane</keyword>